<evidence type="ECO:0000313" key="1">
    <source>
        <dbReference type="EMBL" id="GGD68258.1"/>
    </source>
</evidence>
<comment type="caution">
    <text evidence="1">The sequence shown here is derived from an EMBL/GenBank/DDBJ whole genome shotgun (WGS) entry which is preliminary data.</text>
</comment>
<organism evidence="1 2">
    <name type="scientific">Lacimicrobium alkaliphilum</name>
    <dbReference type="NCBI Taxonomy" id="1526571"/>
    <lineage>
        <taxon>Bacteria</taxon>
        <taxon>Pseudomonadati</taxon>
        <taxon>Pseudomonadota</taxon>
        <taxon>Gammaproteobacteria</taxon>
        <taxon>Alteromonadales</taxon>
        <taxon>Alteromonadaceae</taxon>
        <taxon>Lacimicrobium</taxon>
    </lineage>
</organism>
<keyword evidence="2" id="KW-1185">Reference proteome</keyword>
<evidence type="ECO:0000313" key="2">
    <source>
        <dbReference type="Proteomes" id="UP000614272"/>
    </source>
</evidence>
<dbReference type="InterPro" id="IPR021390">
    <property type="entry name" value="DUF3025"/>
</dbReference>
<reference evidence="2" key="1">
    <citation type="journal article" date="2019" name="Int. J. Syst. Evol. Microbiol.">
        <title>The Global Catalogue of Microorganisms (GCM) 10K type strain sequencing project: providing services to taxonomists for standard genome sequencing and annotation.</title>
        <authorList>
            <consortium name="The Broad Institute Genomics Platform"/>
            <consortium name="The Broad Institute Genome Sequencing Center for Infectious Disease"/>
            <person name="Wu L."/>
            <person name="Ma J."/>
        </authorList>
    </citation>
    <scope>NUCLEOTIDE SEQUENCE [LARGE SCALE GENOMIC DNA]</scope>
    <source>
        <strain evidence="2">CGMCC 1.12923</strain>
    </source>
</reference>
<dbReference type="RefSeq" id="WP_099035099.1">
    <property type="nucleotide sequence ID" value="NZ_BMGJ01000009.1"/>
</dbReference>
<protein>
    <recommendedName>
        <fullName evidence="3">DUF3025 domain-containing protein</fullName>
    </recommendedName>
</protein>
<gene>
    <name evidence="1" type="ORF">GCM10011357_24160</name>
</gene>
<proteinExistence type="predicted"/>
<evidence type="ECO:0008006" key="3">
    <source>
        <dbReference type="Google" id="ProtNLM"/>
    </source>
</evidence>
<accession>A0ABQ1RIN1</accession>
<sequence length="284" mass="33186">MQPSDKPDNKANHRSAARRFSVNLPQQWKRSAFIREPLARLHQLFSIAELSQWPDCDWLNQHSGLEYEFVAQKELDMAGLGYEEFIHRYRQIPTRTQNWHDLFNALIWRQFPRTKAALNQLHMQDISRVGAKQRTPKRDRITHFDECGVVLAYTADSGIPELLRSHQWQQAMHENRQSWGESVQAFIFGHANDEMLLHPYIGLTGKWLGVEVTADFFHPQACLTQRLQVLDCALHKKLLTEDCLAVKGKLYPLPLLGVPGWWQQNQQPEFYLNTAYFMPLPSKR</sequence>
<dbReference type="Pfam" id="PF11227">
    <property type="entry name" value="DUF3025"/>
    <property type="match status" value="1"/>
</dbReference>
<dbReference type="Proteomes" id="UP000614272">
    <property type="component" value="Unassembled WGS sequence"/>
</dbReference>
<dbReference type="EMBL" id="BMGJ01000009">
    <property type="protein sequence ID" value="GGD68258.1"/>
    <property type="molecule type" value="Genomic_DNA"/>
</dbReference>
<name>A0ABQ1RIN1_9ALTE</name>